<evidence type="ECO:0000313" key="18">
    <source>
        <dbReference type="EMBL" id="GAX09598.1"/>
    </source>
</evidence>
<dbReference type="CDD" id="cd10531">
    <property type="entry name" value="SET_SETD2-like"/>
    <property type="match status" value="1"/>
</dbReference>
<dbReference type="Pfam" id="PF22908">
    <property type="entry name" value="PHD_NSD"/>
    <property type="match status" value="1"/>
</dbReference>
<feature type="domain" description="SET" evidence="15">
    <location>
        <begin position="456"/>
        <end position="583"/>
    </location>
</feature>
<dbReference type="InterPro" id="IPR013083">
    <property type="entry name" value="Znf_RING/FYVE/PHD"/>
</dbReference>
<dbReference type="InterPro" id="IPR011011">
    <property type="entry name" value="Znf_FYVE_PHD"/>
</dbReference>
<keyword evidence="10" id="KW-0156">Chromatin regulator</keyword>
<dbReference type="SUPFAM" id="SSF57903">
    <property type="entry name" value="FYVE/PHD zinc finger"/>
    <property type="match status" value="1"/>
</dbReference>
<reference evidence="18 19" key="1">
    <citation type="journal article" date="2015" name="Plant Cell">
        <title>Oil accumulation by the oleaginous diatom Fistulifera solaris as revealed by the genome and transcriptome.</title>
        <authorList>
            <person name="Tanaka T."/>
            <person name="Maeda Y."/>
            <person name="Veluchamy A."/>
            <person name="Tanaka M."/>
            <person name="Abida H."/>
            <person name="Marechal E."/>
            <person name="Bowler C."/>
            <person name="Muto M."/>
            <person name="Sunaga Y."/>
            <person name="Tanaka M."/>
            <person name="Yoshino T."/>
            <person name="Taniguchi T."/>
            <person name="Fukuda Y."/>
            <person name="Nemoto M."/>
            <person name="Matsumoto M."/>
            <person name="Wong P.S."/>
            <person name="Aburatani S."/>
            <person name="Fujibuchi W."/>
        </authorList>
    </citation>
    <scope>NUCLEOTIDE SEQUENCE [LARGE SCALE GENOMIC DNA]</scope>
    <source>
        <strain evidence="18 19">JPCC DA0580</strain>
    </source>
</reference>
<proteinExistence type="predicted"/>
<evidence type="ECO:0000256" key="6">
    <source>
        <dbReference type="ARBA" id="ARBA00022691"/>
    </source>
</evidence>
<evidence type="ECO:0000256" key="8">
    <source>
        <dbReference type="ARBA" id="ARBA00022771"/>
    </source>
</evidence>
<dbReference type="PROSITE" id="PS01359">
    <property type="entry name" value="ZF_PHD_1"/>
    <property type="match status" value="1"/>
</dbReference>
<keyword evidence="6" id="KW-0949">S-adenosyl-L-methionine</keyword>
<keyword evidence="9" id="KW-0862">Zinc</keyword>
<dbReference type="SMART" id="SM00249">
    <property type="entry name" value="PHD"/>
    <property type="match status" value="3"/>
</dbReference>
<evidence type="ECO:0000256" key="13">
    <source>
        <dbReference type="SAM" id="MobiDB-lite"/>
    </source>
</evidence>
<dbReference type="InterPro" id="IPR001965">
    <property type="entry name" value="Znf_PHD"/>
</dbReference>
<dbReference type="Proteomes" id="UP000198406">
    <property type="component" value="Unassembled WGS sequence"/>
</dbReference>
<dbReference type="InParanoid" id="A0A1Z5J6Z8"/>
<accession>A0A1Z5J6Z8</accession>
<evidence type="ECO:0000256" key="12">
    <source>
        <dbReference type="PROSITE-ProRule" id="PRU00146"/>
    </source>
</evidence>
<dbReference type="GO" id="GO:0032259">
    <property type="term" value="P:methylation"/>
    <property type="evidence" value="ECO:0007669"/>
    <property type="project" value="UniProtKB-KW"/>
</dbReference>
<dbReference type="InterPro" id="IPR006560">
    <property type="entry name" value="AWS_dom"/>
</dbReference>
<evidence type="ECO:0000256" key="1">
    <source>
        <dbReference type="ARBA" id="ARBA00004123"/>
    </source>
</evidence>
<dbReference type="GO" id="GO:0008270">
    <property type="term" value="F:zinc ion binding"/>
    <property type="evidence" value="ECO:0007669"/>
    <property type="project" value="UniProtKB-KW"/>
</dbReference>
<dbReference type="Gene3D" id="2.170.270.10">
    <property type="entry name" value="SET domain"/>
    <property type="match status" value="1"/>
</dbReference>
<dbReference type="PROSITE" id="PS51215">
    <property type="entry name" value="AWS"/>
    <property type="match status" value="1"/>
</dbReference>
<evidence type="ECO:0000259" key="17">
    <source>
        <dbReference type="PROSITE" id="PS51215"/>
    </source>
</evidence>
<keyword evidence="7" id="KW-0479">Metal-binding</keyword>
<dbReference type="GO" id="GO:0005634">
    <property type="term" value="C:nucleus"/>
    <property type="evidence" value="ECO:0007669"/>
    <property type="project" value="UniProtKB-SubCell"/>
</dbReference>
<evidence type="ECO:0000259" key="16">
    <source>
        <dbReference type="PROSITE" id="PS50868"/>
    </source>
</evidence>
<protein>
    <submittedName>
        <fullName evidence="18">Histone-lysine N-methyltransferase NSD2</fullName>
        <ecNumber evidence="18">2.1.1.43</ecNumber>
    </submittedName>
</protein>
<dbReference type="SMART" id="SM00570">
    <property type="entry name" value="AWS"/>
    <property type="match status" value="1"/>
</dbReference>
<evidence type="ECO:0000259" key="14">
    <source>
        <dbReference type="PROSITE" id="PS50016"/>
    </source>
</evidence>
<evidence type="ECO:0000256" key="3">
    <source>
        <dbReference type="ARBA" id="ARBA00022454"/>
    </source>
</evidence>
<dbReference type="PROSITE" id="PS50016">
    <property type="entry name" value="ZF_PHD_2"/>
    <property type="match status" value="1"/>
</dbReference>
<evidence type="ECO:0000256" key="7">
    <source>
        <dbReference type="ARBA" id="ARBA00022723"/>
    </source>
</evidence>
<keyword evidence="19" id="KW-1185">Reference proteome</keyword>
<dbReference type="PROSITE" id="PS50280">
    <property type="entry name" value="SET"/>
    <property type="match status" value="1"/>
</dbReference>
<feature type="region of interest" description="Disordered" evidence="13">
    <location>
        <begin position="1"/>
        <end position="71"/>
    </location>
</feature>
<name>A0A1Z5J6Z8_FISSO</name>
<keyword evidence="4 18" id="KW-0489">Methyltransferase</keyword>
<dbReference type="Gene3D" id="3.30.40.10">
    <property type="entry name" value="Zinc/RING finger domain, C3HC4 (zinc finger)"/>
    <property type="match status" value="2"/>
</dbReference>
<comment type="subcellular location">
    <subcellularLocation>
        <location evidence="2">Chromosome</location>
    </subcellularLocation>
    <subcellularLocation>
        <location evidence="1">Nucleus</location>
    </subcellularLocation>
</comment>
<dbReference type="InterPro" id="IPR019786">
    <property type="entry name" value="Zinc_finger_PHD-type_CS"/>
</dbReference>
<gene>
    <name evidence="18" type="ORF">FisN_38Lh019</name>
</gene>
<dbReference type="SUPFAM" id="SSF82199">
    <property type="entry name" value="SET domain"/>
    <property type="match status" value="1"/>
</dbReference>
<evidence type="ECO:0000256" key="4">
    <source>
        <dbReference type="ARBA" id="ARBA00022603"/>
    </source>
</evidence>
<dbReference type="InterPro" id="IPR003616">
    <property type="entry name" value="Post-SET_dom"/>
</dbReference>
<evidence type="ECO:0000256" key="11">
    <source>
        <dbReference type="ARBA" id="ARBA00023242"/>
    </source>
</evidence>
<keyword evidence="11" id="KW-0539">Nucleus</keyword>
<evidence type="ECO:0000256" key="10">
    <source>
        <dbReference type="ARBA" id="ARBA00022853"/>
    </source>
</evidence>
<dbReference type="InterPro" id="IPR046341">
    <property type="entry name" value="SET_dom_sf"/>
</dbReference>
<organism evidence="18 19">
    <name type="scientific">Fistulifera solaris</name>
    <name type="common">Oleaginous diatom</name>
    <dbReference type="NCBI Taxonomy" id="1519565"/>
    <lineage>
        <taxon>Eukaryota</taxon>
        <taxon>Sar</taxon>
        <taxon>Stramenopiles</taxon>
        <taxon>Ochrophyta</taxon>
        <taxon>Bacillariophyta</taxon>
        <taxon>Bacillariophyceae</taxon>
        <taxon>Bacillariophycidae</taxon>
        <taxon>Naviculales</taxon>
        <taxon>Naviculaceae</taxon>
        <taxon>Fistulifera</taxon>
    </lineage>
</organism>
<dbReference type="PROSITE" id="PS50868">
    <property type="entry name" value="POST_SET"/>
    <property type="match status" value="1"/>
</dbReference>
<comment type="caution">
    <text evidence="18">The sequence shown here is derived from an EMBL/GenBank/DDBJ whole genome shotgun (WGS) entry which is preliminary data.</text>
</comment>
<feature type="domain" description="AWS" evidence="17">
    <location>
        <begin position="411"/>
        <end position="462"/>
    </location>
</feature>
<dbReference type="AlphaFoldDB" id="A0A1Z5J6Z8"/>
<dbReference type="EC" id="2.1.1.43" evidence="18"/>
<sequence length="707" mass="79373">MTSPLLDPEAEITALGESNDEVNNIGPSERKNNENSSGLEATERRSGRKRKTNNADPDPKPKKQPKKEKGGEEDLNMTWICAECREAECLMRPEADELLVCEGSCVRVFHYPCAGLLKMPAKDETYVCRDCTEKRHACSICKEYGVDDDDVYKCSKPKCGLFFHESCLSMHNVDVSYIPVASAFASASPISTLEAPSDRSKPIFTCPAHNCWTCTQLELKKEEEDEAKEAALQKGGKTKGKKKSKALPGFFCSKKESTLVRCLECPISYHISCIPLSAKFHELATLCHEHSAHAKLPELDLENSFQQQVESKADKYLAQSNAITASRKLRSKNNNNPCFPFSGEDLSKDEEKISHILTPETDISGVDAACLFSTFCLPCTMRDEVHSKPPQYKHVQSLQYDPRNKPPRIADSGGQCDCSDSCGERCYNRLVFTECFGDSNKNSKSNCPVGANCGNRSISQRKFVKCKPQREQGKGWGLVTLEKIRQGQLVIEYVGEVISKTMKEKRLQEWAMEHPNDPNFYIMALSPGWFIDARETANLSRFINHSCDPNCIIHPINVGGQMRNAIVALREIARGEFLSYDYHFDTQQGDRFVCRCGAKHCRGTMKQTGGKGGNGKEVLKSASDIWEDAKIQFEKDKKFLEDFAFEEETRRFAVREVVPGSEGKDELIANGPQPRNRNSVIRNGIFLWRNAVQGSRFDQRIARLSLK</sequence>
<evidence type="ECO:0000256" key="9">
    <source>
        <dbReference type="ARBA" id="ARBA00022833"/>
    </source>
</evidence>
<feature type="compositionally biased region" description="Basic and acidic residues" evidence="13">
    <location>
        <begin position="57"/>
        <end position="71"/>
    </location>
</feature>
<dbReference type="PANTHER" id="PTHR22884">
    <property type="entry name" value="SET DOMAIN PROTEINS"/>
    <property type="match status" value="1"/>
</dbReference>
<dbReference type="InterPro" id="IPR055198">
    <property type="entry name" value="NSD_PHD"/>
</dbReference>
<dbReference type="InterPro" id="IPR001214">
    <property type="entry name" value="SET_dom"/>
</dbReference>
<dbReference type="InterPro" id="IPR050777">
    <property type="entry name" value="SET2_Histone-Lys_MeTrsfase"/>
</dbReference>
<dbReference type="GO" id="GO:0042054">
    <property type="term" value="F:histone methyltransferase activity"/>
    <property type="evidence" value="ECO:0007669"/>
    <property type="project" value="InterPro"/>
</dbReference>
<dbReference type="EMBL" id="BDSP01000010">
    <property type="protein sequence ID" value="GAX09598.1"/>
    <property type="molecule type" value="Genomic_DNA"/>
</dbReference>
<keyword evidence="8 12" id="KW-0863">Zinc-finger</keyword>
<keyword evidence="3" id="KW-0158">Chromosome</keyword>
<dbReference type="OrthoDB" id="422362at2759"/>
<keyword evidence="5 18" id="KW-0808">Transferase</keyword>
<dbReference type="CDD" id="cd15565">
    <property type="entry name" value="PHD2_NSD"/>
    <property type="match status" value="1"/>
</dbReference>
<evidence type="ECO:0000259" key="15">
    <source>
        <dbReference type="PROSITE" id="PS50280"/>
    </source>
</evidence>
<evidence type="ECO:0000256" key="5">
    <source>
        <dbReference type="ARBA" id="ARBA00022679"/>
    </source>
</evidence>
<dbReference type="InterPro" id="IPR019787">
    <property type="entry name" value="Znf_PHD-finger"/>
</dbReference>
<feature type="domain" description="Post-SET" evidence="16">
    <location>
        <begin position="590"/>
        <end position="606"/>
    </location>
</feature>
<evidence type="ECO:0000256" key="2">
    <source>
        <dbReference type="ARBA" id="ARBA00004286"/>
    </source>
</evidence>
<evidence type="ECO:0000313" key="19">
    <source>
        <dbReference type="Proteomes" id="UP000198406"/>
    </source>
</evidence>
<dbReference type="GO" id="GO:0005694">
    <property type="term" value="C:chromosome"/>
    <property type="evidence" value="ECO:0007669"/>
    <property type="project" value="UniProtKB-SubCell"/>
</dbReference>
<dbReference type="Pfam" id="PF00856">
    <property type="entry name" value="SET"/>
    <property type="match status" value="1"/>
</dbReference>
<dbReference type="SMART" id="SM00317">
    <property type="entry name" value="SET"/>
    <property type="match status" value="1"/>
</dbReference>
<feature type="domain" description="PHD-type" evidence="14">
    <location>
        <begin position="78"/>
        <end position="134"/>
    </location>
</feature>